<dbReference type="PANTHER" id="PTHR43581">
    <property type="entry name" value="ATP/GTP PHOSPHATASE"/>
    <property type="match status" value="1"/>
</dbReference>
<dbReference type="PANTHER" id="PTHR43581:SF4">
    <property type="entry name" value="ATP_GTP PHOSPHATASE"/>
    <property type="match status" value="1"/>
</dbReference>
<evidence type="ECO:0000313" key="5">
    <source>
        <dbReference type="EMBL" id="AOW13166.1"/>
    </source>
</evidence>
<name>A0A167IG53_9BURK</name>
<dbReference type="InterPro" id="IPR003593">
    <property type="entry name" value="AAA+_ATPase"/>
</dbReference>
<dbReference type="Pfam" id="PF00005">
    <property type="entry name" value="ABC_tran"/>
    <property type="match status" value="1"/>
</dbReference>
<dbReference type="EMBL" id="CP017476">
    <property type="protein sequence ID" value="AOW13166.1"/>
    <property type="molecule type" value="Genomic_DNA"/>
</dbReference>
<proteinExistence type="predicted"/>
<dbReference type="GO" id="GO:0005524">
    <property type="term" value="F:ATP binding"/>
    <property type="evidence" value="ECO:0007669"/>
    <property type="project" value="UniProtKB-KW"/>
</dbReference>
<dbReference type="Pfam" id="PF13304">
    <property type="entry name" value="AAA_21"/>
    <property type="match status" value="1"/>
</dbReference>
<evidence type="ECO:0000313" key="8">
    <source>
        <dbReference type="Proteomes" id="UP000185680"/>
    </source>
</evidence>
<reference evidence="6 7" key="1">
    <citation type="submission" date="2016-02" db="EMBL/GenBank/DDBJ databases">
        <title>Draft genome sequence of Hydrogenophaga sp. LPB0072.</title>
        <authorList>
            <person name="Shin S.-K."/>
            <person name="Yi H."/>
        </authorList>
    </citation>
    <scope>NUCLEOTIDE SEQUENCE [LARGE SCALE GENOMIC DNA]</scope>
    <source>
        <strain evidence="6 7">LPB0072</strain>
    </source>
</reference>
<evidence type="ECO:0000256" key="1">
    <source>
        <dbReference type="ARBA" id="ARBA00022475"/>
    </source>
</evidence>
<dbReference type="Gene3D" id="3.40.50.300">
    <property type="entry name" value="P-loop containing nucleotide triphosphate hydrolases"/>
    <property type="match status" value="1"/>
</dbReference>
<dbReference type="OrthoDB" id="5468457at2"/>
<evidence type="ECO:0000256" key="3">
    <source>
        <dbReference type="ARBA" id="ARBA00022840"/>
    </source>
</evidence>
<dbReference type="AlphaFoldDB" id="A0A167IG53"/>
<keyword evidence="3" id="KW-0067">ATP-binding</keyword>
<dbReference type="InterPro" id="IPR003439">
    <property type="entry name" value="ABC_transporter-like_ATP-bd"/>
</dbReference>
<dbReference type="RefSeq" id="WP_066088005.1">
    <property type="nucleotide sequence ID" value="NZ_CP017476.1"/>
</dbReference>
<feature type="domain" description="AAA+ ATPase" evidence="4">
    <location>
        <begin position="24"/>
        <end position="282"/>
    </location>
</feature>
<dbReference type="STRING" id="1763535.LPB072_10165"/>
<dbReference type="Proteomes" id="UP000185657">
    <property type="component" value="Unassembled WGS sequence"/>
</dbReference>
<keyword evidence="2" id="KW-0547">Nucleotide-binding</keyword>
<dbReference type="EMBL" id="LVWD01000007">
    <property type="protein sequence ID" value="OAD42689.1"/>
    <property type="molecule type" value="Genomic_DNA"/>
</dbReference>
<evidence type="ECO:0000313" key="6">
    <source>
        <dbReference type="EMBL" id="OAD42689.1"/>
    </source>
</evidence>
<keyword evidence="1" id="KW-1003">Cell membrane</keyword>
<sequence>MSKIVKAEFAKLKRLKDLTIEFPEIGVVALMGENGIGKSTVLHALACLYKPHEHLQVKKSDAGSWWTDWFVPHTGNYWKGSSVRVFFTDNPGGTEYGKTGDRWRPRKANRRERYNRFIGLLSCMPHIEAETQKTRFEFLVSELDLSVKKRQEMVEAASGILNRRYKTITQGSKGTGLRLFLVATVEQGKPPAESSYTSHYMGAGEYKVLKLLQEVLSAPDEGFLLIEEIEVSIHEAALRRLVKWLIEQAEKKKLQIVLSTHWPQIVEFADEISIRTLHATPEKIVCINGYRPMSLHRISGNDADMRVINIWVEDLLAKRIVQQICTELGILPNVLIFPFGAINNAFSVGAVLELEGRDANKNLVITDGDRYPTEDDKKTQIQQALSGTGEALVKAQKDALRWFFQFEPLMSDGHRVNPERFLLEAARRTADAGQANPWINSFLEFVDANVFADPDKSIIFNLHKHFGLSVENIEWFVVEAATKDAAWLPFTDSVRQKLRASAVNLGLDLKEAA</sequence>
<evidence type="ECO:0000259" key="4">
    <source>
        <dbReference type="SMART" id="SM00382"/>
    </source>
</evidence>
<evidence type="ECO:0000256" key="2">
    <source>
        <dbReference type="ARBA" id="ARBA00022741"/>
    </source>
</evidence>
<evidence type="ECO:0000313" key="7">
    <source>
        <dbReference type="Proteomes" id="UP000185657"/>
    </source>
</evidence>
<keyword evidence="7" id="KW-1185">Reference proteome</keyword>
<protein>
    <recommendedName>
        <fullName evidence="4">AAA+ ATPase domain-containing protein</fullName>
    </recommendedName>
</protein>
<accession>A0A167IG53</accession>
<dbReference type="InterPro" id="IPR027417">
    <property type="entry name" value="P-loop_NTPase"/>
</dbReference>
<dbReference type="GO" id="GO:0016887">
    <property type="term" value="F:ATP hydrolysis activity"/>
    <property type="evidence" value="ECO:0007669"/>
    <property type="project" value="InterPro"/>
</dbReference>
<gene>
    <name evidence="5" type="ORF">LPB072_10165</name>
    <name evidence="6" type="ORF">LPB72_07210</name>
</gene>
<dbReference type="InterPro" id="IPR051396">
    <property type="entry name" value="Bact_Antivir_Def_Nuclease"/>
</dbReference>
<reference evidence="5 8" key="2">
    <citation type="submission" date="2016-10" db="EMBL/GenBank/DDBJ databases">
        <title>Hydorgenophaga sp. LPB0072 isolated from gastropod.</title>
        <authorList>
            <person name="Kim E."/>
            <person name="Yi H."/>
        </authorList>
    </citation>
    <scope>NUCLEOTIDE SEQUENCE [LARGE SCALE GENOMIC DNA]</scope>
    <source>
        <strain evidence="5 8">LPB0072</strain>
    </source>
</reference>
<dbReference type="Proteomes" id="UP000185680">
    <property type="component" value="Chromosome"/>
</dbReference>
<dbReference type="SMART" id="SM00382">
    <property type="entry name" value="AAA"/>
    <property type="match status" value="1"/>
</dbReference>
<keyword evidence="1" id="KW-0472">Membrane</keyword>
<dbReference type="KEGG" id="hyl:LPB072_10165"/>
<organism evidence="5 8">
    <name type="scientific">Hydrogenophaga crassostreae</name>
    <dbReference type="NCBI Taxonomy" id="1763535"/>
    <lineage>
        <taxon>Bacteria</taxon>
        <taxon>Pseudomonadati</taxon>
        <taxon>Pseudomonadota</taxon>
        <taxon>Betaproteobacteria</taxon>
        <taxon>Burkholderiales</taxon>
        <taxon>Comamonadaceae</taxon>
        <taxon>Hydrogenophaga</taxon>
    </lineage>
</organism>
<dbReference type="SUPFAM" id="SSF52540">
    <property type="entry name" value="P-loop containing nucleoside triphosphate hydrolases"/>
    <property type="match status" value="1"/>
</dbReference>
<dbReference type="InterPro" id="IPR003959">
    <property type="entry name" value="ATPase_AAA_core"/>
</dbReference>